<evidence type="ECO:0000313" key="2">
    <source>
        <dbReference type="EMBL" id="ESU26362.1"/>
    </source>
</evidence>
<comment type="caution">
    <text evidence="2">The sequence shown here is derived from an EMBL/GenBank/DDBJ whole genome shotgun (WGS) entry which is preliminary data.</text>
</comment>
<reference evidence="2 3" key="1">
    <citation type="submission" date="2013-08" db="EMBL/GenBank/DDBJ databases">
        <title>Flavobacterium limnosediminis JC2902 genome sequencing.</title>
        <authorList>
            <person name="Lee K."/>
            <person name="Yi H."/>
            <person name="Park S."/>
            <person name="Chun J."/>
        </authorList>
    </citation>
    <scope>NUCLEOTIDE SEQUENCE [LARGE SCALE GENOMIC DNA]</scope>
    <source>
        <strain evidence="2 3">JC2902</strain>
    </source>
</reference>
<dbReference type="AlphaFoldDB" id="V6SJC6"/>
<dbReference type="Proteomes" id="UP000018004">
    <property type="component" value="Unassembled WGS sequence"/>
</dbReference>
<keyword evidence="1" id="KW-0175">Coiled coil</keyword>
<dbReference type="STRING" id="1341181.FLJC2902T_28470"/>
<evidence type="ECO:0000256" key="1">
    <source>
        <dbReference type="SAM" id="Coils"/>
    </source>
</evidence>
<dbReference type="PATRIC" id="fig|1341181.4.peg.2801"/>
<dbReference type="RefSeq" id="WP_023580395.1">
    <property type="nucleotide sequence ID" value="NZ_AVGG01000019.1"/>
</dbReference>
<name>V6SJC6_9FLAO</name>
<gene>
    <name evidence="2" type="ORF">FLJC2902T_28470</name>
</gene>
<feature type="coiled-coil region" evidence="1">
    <location>
        <begin position="75"/>
        <end position="131"/>
    </location>
</feature>
<dbReference type="EMBL" id="AVGG01000019">
    <property type="protein sequence ID" value="ESU26362.1"/>
    <property type="molecule type" value="Genomic_DNA"/>
</dbReference>
<dbReference type="PROSITE" id="PS51257">
    <property type="entry name" value="PROKAR_LIPOPROTEIN"/>
    <property type="match status" value="1"/>
</dbReference>
<dbReference type="eggNOG" id="ENOG5033B03">
    <property type="taxonomic scope" value="Bacteria"/>
</dbReference>
<dbReference type="OrthoDB" id="1122839at2"/>
<evidence type="ECO:0008006" key="4">
    <source>
        <dbReference type="Google" id="ProtNLM"/>
    </source>
</evidence>
<proteinExistence type="predicted"/>
<organism evidence="2 3">
    <name type="scientific">Flavobacterium limnosediminis JC2902</name>
    <dbReference type="NCBI Taxonomy" id="1341181"/>
    <lineage>
        <taxon>Bacteria</taxon>
        <taxon>Pseudomonadati</taxon>
        <taxon>Bacteroidota</taxon>
        <taxon>Flavobacteriia</taxon>
        <taxon>Flavobacteriales</taxon>
        <taxon>Flavobacteriaceae</taxon>
        <taxon>Flavobacterium</taxon>
    </lineage>
</organism>
<protein>
    <recommendedName>
        <fullName evidence="4">Lipoprotein</fullName>
    </recommendedName>
</protein>
<sequence>MKKSIFILAISTFMVGMLGTSCKSDTAKEAEAEDVVEATHEAKQDEAIVEQDKALDEMSEQKVTDDVNAEWNAYKAETEAKIKANEKLISDLKLEIKKADKKYDEVYLKNIELIEKRNSELNSKINNLKVSSKEDWKEFKTEFNRDLDELGKSIGDLTRKDNKK</sequence>
<evidence type="ECO:0000313" key="3">
    <source>
        <dbReference type="Proteomes" id="UP000018004"/>
    </source>
</evidence>
<keyword evidence="3" id="KW-1185">Reference proteome</keyword>
<accession>V6SJC6</accession>